<feature type="domain" description="Tyr recombinase" evidence="6">
    <location>
        <begin position="230"/>
        <end position="422"/>
    </location>
</feature>
<comment type="similarity">
    <text evidence="1">Belongs to the 'phage' integrase family.</text>
</comment>
<dbReference type="Proteomes" id="UP000217211">
    <property type="component" value="Chromosome"/>
</dbReference>
<dbReference type="InterPro" id="IPR013762">
    <property type="entry name" value="Integrase-like_cat_sf"/>
</dbReference>
<dbReference type="SUPFAM" id="SSF56349">
    <property type="entry name" value="DNA breaking-rejoining enzymes"/>
    <property type="match status" value="1"/>
</dbReference>
<evidence type="ECO:0000256" key="1">
    <source>
        <dbReference type="ARBA" id="ARBA00008857"/>
    </source>
</evidence>
<dbReference type="KEGG" id="esj:SJ05684_c11580"/>
<keyword evidence="9" id="KW-1185">Reference proteome</keyword>
<dbReference type="GO" id="GO:0003677">
    <property type="term" value="F:DNA binding"/>
    <property type="evidence" value="ECO:0007669"/>
    <property type="project" value="UniProtKB-KW"/>
</dbReference>
<dbReference type="Pfam" id="PF00589">
    <property type="entry name" value="Phage_integrase"/>
    <property type="match status" value="1"/>
</dbReference>
<dbReference type="GO" id="GO:0015074">
    <property type="term" value="P:DNA integration"/>
    <property type="evidence" value="ECO:0007669"/>
    <property type="project" value="UniProtKB-KW"/>
</dbReference>
<feature type="domain" description="Integrase DNA-binding" evidence="7">
    <location>
        <begin position="6"/>
        <end position="96"/>
    </location>
</feature>
<evidence type="ECO:0000259" key="6">
    <source>
        <dbReference type="Pfam" id="PF00589"/>
    </source>
</evidence>
<evidence type="ECO:0000256" key="4">
    <source>
        <dbReference type="ARBA" id="ARBA00023172"/>
    </source>
</evidence>
<dbReference type="InterPro" id="IPR050808">
    <property type="entry name" value="Phage_Integrase"/>
</dbReference>
<dbReference type="InterPro" id="IPR002104">
    <property type="entry name" value="Integrase_catalytic"/>
</dbReference>
<evidence type="ECO:0000256" key="3">
    <source>
        <dbReference type="ARBA" id="ARBA00023125"/>
    </source>
</evidence>
<dbReference type="AlphaFoldDB" id="A0A249PA92"/>
<sequence>MNRQHLTDALIAAQEPPPNSSGRYDIYDSSVENLIVRIGSKKKVFMLVARFGGPASQPSRRKLGEFSEMTTEAARVEADKWNKKVGNGVDPAIEVAEARRLEALRLRSTFASVMEDYLAYIPGREKNLNAAQDIAFIRRNILDPKKNRWLKKPISEVTAADVVSLVKEINLKFPTTAFHCFVQLKTFFGWTMHPDISAAIGLDRNPIEYLKAKRLGLRIDPRQRVFEYEEARAFLMASTATPYPYGPCLRVLIETGQRRGVVAGMRWSQINLARRLWIIPGTKAPGARPGRTSKVDNSHKVPLSNRVVELLLAIKESQPEGHGDFVFSTTNGQRPIDHFSDLRIAKKNNEQNESEIATGRFERLMLEILATLGVACMEGWIWHDVRRTVRTHLEPITGRTEVAETAIGHGQTGIVRVYNLHKYRAEIRRGFNKWSEMLRKVEEGTCTVADWEHDDEAFDEGSAP</sequence>
<dbReference type="GO" id="GO:0006310">
    <property type="term" value="P:DNA recombination"/>
    <property type="evidence" value="ECO:0007669"/>
    <property type="project" value="UniProtKB-KW"/>
</dbReference>
<organism evidence="8 9">
    <name type="scientific">Sinorhizobium sojae CCBAU 05684</name>
    <dbReference type="NCBI Taxonomy" id="716928"/>
    <lineage>
        <taxon>Bacteria</taxon>
        <taxon>Pseudomonadati</taxon>
        <taxon>Pseudomonadota</taxon>
        <taxon>Alphaproteobacteria</taxon>
        <taxon>Hyphomicrobiales</taxon>
        <taxon>Rhizobiaceae</taxon>
        <taxon>Sinorhizobium/Ensifer group</taxon>
        <taxon>Sinorhizobium</taxon>
    </lineage>
</organism>
<dbReference type="PANTHER" id="PTHR30629">
    <property type="entry name" value="PROPHAGE INTEGRASE"/>
    <property type="match status" value="1"/>
</dbReference>
<dbReference type="Pfam" id="PF13356">
    <property type="entry name" value="Arm-DNA-bind_3"/>
    <property type="match status" value="1"/>
</dbReference>
<reference evidence="8 9" key="1">
    <citation type="submission" date="2017-08" db="EMBL/GenBank/DDBJ databases">
        <title>Multipartite genome sequences of Sinorhizobium species nodulating soybeans.</title>
        <authorList>
            <person name="Tian C.F."/>
        </authorList>
    </citation>
    <scope>NUCLEOTIDE SEQUENCE [LARGE SCALE GENOMIC DNA]</scope>
    <source>
        <strain evidence="8 9">CCBAU 05684</strain>
    </source>
</reference>
<dbReference type="Gene3D" id="1.10.443.10">
    <property type="entry name" value="Intergrase catalytic core"/>
    <property type="match status" value="1"/>
</dbReference>
<dbReference type="InterPro" id="IPR011010">
    <property type="entry name" value="DNA_brk_join_enz"/>
</dbReference>
<name>A0A249PA92_9HYPH</name>
<dbReference type="Gene3D" id="1.10.150.130">
    <property type="match status" value="1"/>
</dbReference>
<keyword evidence="2" id="KW-0229">DNA integration</keyword>
<evidence type="ECO:0000313" key="8">
    <source>
        <dbReference type="EMBL" id="ASY62614.1"/>
    </source>
</evidence>
<dbReference type="InterPro" id="IPR038488">
    <property type="entry name" value="Integrase_DNA-bd_sf"/>
</dbReference>
<gene>
    <name evidence="8" type="ORF">SJ05684_c11580</name>
</gene>
<proteinExistence type="inferred from homology"/>
<dbReference type="Gene3D" id="3.30.160.390">
    <property type="entry name" value="Integrase, DNA-binding domain"/>
    <property type="match status" value="1"/>
</dbReference>
<evidence type="ECO:0000313" key="9">
    <source>
        <dbReference type="Proteomes" id="UP000217211"/>
    </source>
</evidence>
<dbReference type="PANTHER" id="PTHR30629:SF2">
    <property type="entry name" value="PROPHAGE INTEGRASE INTS-RELATED"/>
    <property type="match status" value="1"/>
</dbReference>
<dbReference type="EMBL" id="CP023067">
    <property type="protein sequence ID" value="ASY62614.1"/>
    <property type="molecule type" value="Genomic_DNA"/>
</dbReference>
<dbReference type="RefSeq" id="WP_034858862.1">
    <property type="nucleotide sequence ID" value="NZ_AJQT01000110.1"/>
</dbReference>
<dbReference type="InterPro" id="IPR025166">
    <property type="entry name" value="Integrase_DNA_bind_dom"/>
</dbReference>
<evidence type="ECO:0000256" key="2">
    <source>
        <dbReference type="ARBA" id="ARBA00022908"/>
    </source>
</evidence>
<evidence type="ECO:0000259" key="7">
    <source>
        <dbReference type="Pfam" id="PF13356"/>
    </source>
</evidence>
<dbReference type="eggNOG" id="COG0582">
    <property type="taxonomic scope" value="Bacteria"/>
</dbReference>
<accession>A0A249PA92</accession>
<dbReference type="InterPro" id="IPR010998">
    <property type="entry name" value="Integrase_recombinase_N"/>
</dbReference>
<dbReference type="STRING" id="716928.GCA_000261485_04882"/>
<dbReference type="OrthoDB" id="9795573at2"/>
<keyword evidence="3" id="KW-0238">DNA-binding</keyword>
<feature type="region of interest" description="Disordered" evidence="5">
    <location>
        <begin position="1"/>
        <end position="22"/>
    </location>
</feature>
<protein>
    <submittedName>
        <fullName evidence="8">Integrase</fullName>
    </submittedName>
</protein>
<keyword evidence="4" id="KW-0233">DNA recombination</keyword>
<evidence type="ECO:0000256" key="5">
    <source>
        <dbReference type="SAM" id="MobiDB-lite"/>
    </source>
</evidence>